<reference evidence="2" key="1">
    <citation type="submission" date="2007-07" db="EMBL/GenBank/DDBJ databases">
        <title>PCAP assembly of the Caenorhabditis remanei genome.</title>
        <authorList>
            <consortium name="The Caenorhabditis remanei Sequencing Consortium"/>
            <person name="Wilson R.K."/>
        </authorList>
    </citation>
    <scope>NUCLEOTIDE SEQUENCE [LARGE SCALE GENOMIC DNA]</scope>
    <source>
        <strain evidence="2">PB4641</strain>
    </source>
</reference>
<evidence type="ECO:0000313" key="2">
    <source>
        <dbReference type="EMBL" id="EFO95335.1"/>
    </source>
</evidence>
<dbReference type="AlphaFoldDB" id="E3LIL1"/>
<organism evidence="3">
    <name type="scientific">Caenorhabditis remanei</name>
    <name type="common">Caenorhabditis vulgaris</name>
    <dbReference type="NCBI Taxonomy" id="31234"/>
    <lineage>
        <taxon>Eukaryota</taxon>
        <taxon>Metazoa</taxon>
        <taxon>Ecdysozoa</taxon>
        <taxon>Nematoda</taxon>
        <taxon>Chromadorea</taxon>
        <taxon>Rhabditida</taxon>
        <taxon>Rhabditina</taxon>
        <taxon>Rhabditomorpha</taxon>
        <taxon>Rhabditoidea</taxon>
        <taxon>Rhabditidae</taxon>
        <taxon>Peloderinae</taxon>
        <taxon>Caenorhabditis</taxon>
    </lineage>
</organism>
<dbReference type="EMBL" id="DS268409">
    <property type="protein sequence ID" value="EFO95335.1"/>
    <property type="molecule type" value="Genomic_DNA"/>
</dbReference>
<gene>
    <name evidence="2" type="ORF">CRE_08978</name>
</gene>
<protein>
    <recommendedName>
        <fullName evidence="1">T20D4.11-like domain-containing protein</fullName>
    </recommendedName>
</protein>
<dbReference type="OMA" id="NQKDPCV"/>
<dbReference type="OrthoDB" id="5832037at2759"/>
<dbReference type="eggNOG" id="KOG0194">
    <property type="taxonomic scope" value="Eukaryota"/>
</dbReference>
<dbReference type="HOGENOM" id="CLU_128391_0_0_1"/>
<accession>E3LIL1</accession>
<dbReference type="KEGG" id="crq:GCK72_020381"/>
<sequence>MYYNNPNYFEFVTIIMTLIPCCSGYSVNCRSDLVRQEIRKCTKTVHDFQDTQVRVDGDKWLEPNVSKELNAKCDDAMNCLHLLDHCSVFEDDDILWLDDFCDSYSFLTGNFHECAVKIDKNQKDPCVQHYLVNSPYFMLDGSQRCQMLKSDGSCVKSVISSTCSPGSANDFQDLLDRQMIRSKC</sequence>
<dbReference type="RefSeq" id="XP_003116439.2">
    <property type="nucleotide sequence ID" value="XM_003116391.2"/>
</dbReference>
<dbReference type="PANTHER" id="PTHR37429:SF3">
    <property type="entry name" value="DUF19 DOMAIN-CONTAINING PROTEIN"/>
    <property type="match status" value="1"/>
</dbReference>
<keyword evidence="3" id="KW-1185">Reference proteome</keyword>
<dbReference type="STRING" id="31234.E3LIL1"/>
<dbReference type="Pfam" id="PF01579">
    <property type="entry name" value="DUF19"/>
    <property type="match status" value="1"/>
</dbReference>
<proteinExistence type="predicted"/>
<evidence type="ECO:0000313" key="3">
    <source>
        <dbReference type="Proteomes" id="UP000008281"/>
    </source>
</evidence>
<dbReference type="InterPro" id="IPR002542">
    <property type="entry name" value="T20D4.11-like_dom"/>
</dbReference>
<dbReference type="GeneID" id="9818184"/>
<evidence type="ECO:0000259" key="1">
    <source>
        <dbReference type="Pfam" id="PF01579"/>
    </source>
</evidence>
<dbReference type="Proteomes" id="UP000008281">
    <property type="component" value="Unassembled WGS sequence"/>
</dbReference>
<feature type="domain" description="T20D4.11-like" evidence="1">
    <location>
        <begin position="35"/>
        <end position="176"/>
    </location>
</feature>
<dbReference type="FunCoup" id="E3LIL1">
    <property type="interactions" value="623"/>
</dbReference>
<dbReference type="PANTHER" id="PTHR37429">
    <property type="entry name" value="PROTEIN CBG19148-RELATED"/>
    <property type="match status" value="1"/>
</dbReference>
<name>E3LIL1_CAERE</name>
<dbReference type="CTD" id="9818184"/>